<dbReference type="Proteomes" id="UP000673552">
    <property type="component" value="Chromosome 28"/>
</dbReference>
<feature type="domain" description="Cullin family profile" evidence="4">
    <location>
        <begin position="413"/>
        <end position="645"/>
    </location>
</feature>
<name>A0A836KQH3_9TRYP</name>
<comment type="similarity">
    <text evidence="1 2 3">Belongs to the cullin family.</text>
</comment>
<accession>A0A836KQH3</accession>
<dbReference type="Gene3D" id="1.10.10.10">
    <property type="entry name" value="Winged helix-like DNA-binding domain superfamily/Winged helix DNA-binding domain"/>
    <property type="match status" value="1"/>
</dbReference>
<dbReference type="EMBL" id="JAFEUZ010000028">
    <property type="protein sequence ID" value="KAG5474458.1"/>
    <property type="molecule type" value="Genomic_DNA"/>
</dbReference>
<keyword evidence="6" id="KW-1185">Reference proteome</keyword>
<dbReference type="InterPro" id="IPR016159">
    <property type="entry name" value="Cullin_repeat-like_dom_sf"/>
</dbReference>
<dbReference type="InterPro" id="IPR001373">
    <property type="entry name" value="Cullin_N"/>
</dbReference>
<dbReference type="GO" id="GO:0031625">
    <property type="term" value="F:ubiquitin protein ligase binding"/>
    <property type="evidence" value="ECO:0007669"/>
    <property type="project" value="InterPro"/>
</dbReference>
<dbReference type="AlphaFoldDB" id="A0A836KQH3"/>
<dbReference type="SUPFAM" id="SSF46785">
    <property type="entry name" value="Winged helix' DNA-binding domain"/>
    <property type="match status" value="1"/>
</dbReference>
<dbReference type="Gene3D" id="3.30.230.130">
    <property type="entry name" value="Cullin, Chain C, Domain 2"/>
    <property type="match status" value="1"/>
</dbReference>
<dbReference type="SMART" id="SM00884">
    <property type="entry name" value="Cullin_Nedd8"/>
    <property type="match status" value="1"/>
</dbReference>
<dbReference type="SUPFAM" id="SSF75632">
    <property type="entry name" value="Cullin homology domain"/>
    <property type="match status" value="1"/>
</dbReference>
<dbReference type="Pfam" id="PF26557">
    <property type="entry name" value="Cullin_AB"/>
    <property type="match status" value="1"/>
</dbReference>
<evidence type="ECO:0000256" key="3">
    <source>
        <dbReference type="RuleBase" id="RU003829"/>
    </source>
</evidence>
<dbReference type="OrthoDB" id="27073at2759"/>
<dbReference type="InterPro" id="IPR036317">
    <property type="entry name" value="Cullin_homology_sf"/>
</dbReference>
<evidence type="ECO:0000313" key="5">
    <source>
        <dbReference type="EMBL" id="KAG5474458.1"/>
    </source>
</evidence>
<dbReference type="InterPro" id="IPR059120">
    <property type="entry name" value="Cullin-like_AB"/>
</dbReference>
<dbReference type="Pfam" id="PF00888">
    <property type="entry name" value="Cullin"/>
    <property type="match status" value="1"/>
</dbReference>
<organism evidence="5 6">
    <name type="scientific">Leishmania martiniquensis</name>
    <dbReference type="NCBI Taxonomy" id="1580590"/>
    <lineage>
        <taxon>Eukaryota</taxon>
        <taxon>Discoba</taxon>
        <taxon>Euglenozoa</taxon>
        <taxon>Kinetoplastea</taxon>
        <taxon>Metakinetoplastina</taxon>
        <taxon>Trypanosomatida</taxon>
        <taxon>Trypanosomatidae</taxon>
        <taxon>Leishmaniinae</taxon>
        <taxon>Leishmania</taxon>
    </lineage>
</organism>
<dbReference type="RefSeq" id="XP_067177400.1">
    <property type="nucleotide sequence ID" value="XM_067320790.1"/>
</dbReference>
<dbReference type="InterPro" id="IPR036390">
    <property type="entry name" value="WH_DNA-bd_sf"/>
</dbReference>
<evidence type="ECO:0000259" key="4">
    <source>
        <dbReference type="PROSITE" id="PS50069"/>
    </source>
</evidence>
<dbReference type="InterPro" id="IPR036388">
    <property type="entry name" value="WH-like_DNA-bd_sf"/>
</dbReference>
<gene>
    <name evidence="5" type="ORF">LSCM1_03242</name>
</gene>
<sequence>MSIDEEESRARNSFPPLWKEVAGVCNTAFQKFKKRPSHNLCKDYNKLISQICEAHGLVYNLTAYQCSNYPALVRGSNSTPVVGETVESTQVLVVYYLLRELLKKQINNVKSTIQKDSILSYLDAYEKYTAGGNVVKSIFTYLHWTWQKRGLPAEHIIQPTEIVVGHLWIDVILTSELKDAFRAKVNEIVCRVRSGGPTSIGEMESVKRFSLNLGCSTDVRLTLYSSVVEETYLKSLGSYYSANRSVFKALGVDEYINQCVKAVKKEDILARCFLIRSSYEQVSECVLRLLIHDEKNYLIPFCKKCIDPSDGNDPLSRKKSLAALYDLLGGGAEESWMEDLLTETVSEYADRELKRTGDSSEASSILRILKRTQQTFEMTISSIFGHQPRLIRAVYDGIQANLAALERPAANEDSAAKIAKRLAKYAAEEIKNMPIDELRRKNNWIAVIYRLCSRQDVFHQSYTRFLQERLLTSIFGTGKQSEIAVREESMLSSLLIKDRNFAFIFNCMRMLNDACRNDLKDVVRVHGLLVKPYILTAFAWGESRRSAEVGRTSIPLELQTVIRHDSDAYAAQQNGRQLLFSPEHSGARVKMSAPDQSASFFLLVSFSQMRYLLVMNKASEWSANELCSCTRTSLEECKRALAPFVQTRLLRETAPDVFDVNPDIFALQSGEEKMYDLRYIELGSQQSNPEKSSCFLRGEKSHVLSIEGAVMRLLKELGPLSLDVIIAKVSASLGKLAVQRRDIKKVLEKLVEREYVERSEDSYFSFIP</sequence>
<protein>
    <recommendedName>
        <fullName evidence="4">Cullin family profile domain-containing protein</fullName>
    </recommendedName>
</protein>
<reference evidence="5 6" key="1">
    <citation type="submission" date="2021-03" db="EMBL/GenBank/DDBJ databases">
        <title>Leishmania (Mundinia) martiniquensis Genome sequencing and assembly.</title>
        <authorList>
            <person name="Almutairi H."/>
            <person name="Gatherer D."/>
        </authorList>
    </citation>
    <scope>NUCLEOTIDE SEQUENCE [LARGE SCALE GENOMIC DNA]</scope>
    <source>
        <strain evidence="5">LSCM1</strain>
    </source>
</reference>
<dbReference type="PROSITE" id="PS50069">
    <property type="entry name" value="CULLIN_2"/>
    <property type="match status" value="1"/>
</dbReference>
<dbReference type="InterPro" id="IPR019559">
    <property type="entry name" value="Cullin_neddylation_domain"/>
</dbReference>
<dbReference type="Gene3D" id="1.20.1310.10">
    <property type="entry name" value="Cullin Repeats"/>
    <property type="match status" value="2"/>
</dbReference>
<dbReference type="SUPFAM" id="SSF74788">
    <property type="entry name" value="Cullin repeat-like"/>
    <property type="match status" value="1"/>
</dbReference>
<dbReference type="PANTHER" id="PTHR11932">
    <property type="entry name" value="CULLIN"/>
    <property type="match status" value="1"/>
</dbReference>
<proteinExistence type="inferred from homology"/>
<dbReference type="InterPro" id="IPR045093">
    <property type="entry name" value="Cullin"/>
</dbReference>
<dbReference type="InterPro" id="IPR016158">
    <property type="entry name" value="Cullin_homology"/>
</dbReference>
<dbReference type="GO" id="GO:0006511">
    <property type="term" value="P:ubiquitin-dependent protein catabolic process"/>
    <property type="evidence" value="ECO:0007669"/>
    <property type="project" value="InterPro"/>
</dbReference>
<dbReference type="GeneID" id="92513302"/>
<comment type="caution">
    <text evidence="5">The sequence shown here is derived from an EMBL/GenBank/DDBJ whole genome shotgun (WGS) entry which is preliminary data.</text>
</comment>
<evidence type="ECO:0000256" key="1">
    <source>
        <dbReference type="ARBA" id="ARBA00006019"/>
    </source>
</evidence>
<dbReference type="KEGG" id="lmat:92513302"/>
<evidence type="ECO:0000313" key="6">
    <source>
        <dbReference type="Proteomes" id="UP000673552"/>
    </source>
</evidence>
<evidence type="ECO:0000256" key="2">
    <source>
        <dbReference type="PROSITE-ProRule" id="PRU00330"/>
    </source>
</evidence>